<evidence type="ECO:0000313" key="4">
    <source>
        <dbReference type="Proteomes" id="UP000027456"/>
    </source>
</evidence>
<dbReference type="InterPro" id="IPR000772">
    <property type="entry name" value="Ricin_B_lectin"/>
</dbReference>
<evidence type="ECO:0000256" key="1">
    <source>
        <dbReference type="SAM" id="Coils"/>
    </source>
</evidence>
<dbReference type="AlphaFoldDB" id="A0A074S876"/>
<dbReference type="Proteomes" id="UP000027456">
    <property type="component" value="Unassembled WGS sequence"/>
</dbReference>
<keyword evidence="1" id="KW-0175">Coiled coil</keyword>
<dbReference type="EMBL" id="AZST01000048">
    <property type="protein sequence ID" value="KEP53775.1"/>
    <property type="molecule type" value="Genomic_DNA"/>
</dbReference>
<reference evidence="3 4" key="1">
    <citation type="submission" date="2013-12" db="EMBL/GenBank/DDBJ databases">
        <authorList>
            <person name="Cubeta M."/>
            <person name="Pakala S."/>
            <person name="Fedorova N."/>
            <person name="Thomas E."/>
            <person name="Dean R."/>
            <person name="Jabaji S."/>
            <person name="Neate S."/>
            <person name="Toda T."/>
            <person name="Tavantzis S."/>
            <person name="Vilgalys R."/>
            <person name="Bharathan N."/>
            <person name="Pakala S."/>
            <person name="Losada L.S."/>
            <person name="Zafar N."/>
            <person name="Nierman W."/>
        </authorList>
    </citation>
    <scope>NUCLEOTIDE SEQUENCE [LARGE SCALE GENOMIC DNA]</scope>
    <source>
        <strain evidence="3 4">123E</strain>
    </source>
</reference>
<dbReference type="InterPro" id="IPR035992">
    <property type="entry name" value="Ricin_B-like_lectins"/>
</dbReference>
<protein>
    <submittedName>
        <fullName evidence="3">Putative ricin-type beta-trefoil lectin domain protein</fullName>
    </submittedName>
</protein>
<organism evidence="3 4">
    <name type="scientific">Rhizoctonia solani 123E</name>
    <dbReference type="NCBI Taxonomy" id="1423351"/>
    <lineage>
        <taxon>Eukaryota</taxon>
        <taxon>Fungi</taxon>
        <taxon>Dikarya</taxon>
        <taxon>Basidiomycota</taxon>
        <taxon>Agaricomycotina</taxon>
        <taxon>Agaricomycetes</taxon>
        <taxon>Cantharellales</taxon>
        <taxon>Ceratobasidiaceae</taxon>
        <taxon>Rhizoctonia</taxon>
    </lineage>
</organism>
<keyword evidence="4" id="KW-1185">Reference proteome</keyword>
<dbReference type="Pfam" id="PF14200">
    <property type="entry name" value="RicinB_lectin_2"/>
    <property type="match status" value="1"/>
</dbReference>
<dbReference type="SUPFAM" id="SSF50370">
    <property type="entry name" value="Ricin B-like lectins"/>
    <property type="match status" value="1"/>
</dbReference>
<name>A0A074S876_9AGAM</name>
<accession>A0A074S876</accession>
<keyword evidence="3" id="KW-0430">Lectin</keyword>
<comment type="caution">
    <text evidence="3">The sequence shown here is derived from an EMBL/GenBank/DDBJ whole genome shotgun (WGS) entry which is preliminary data.</text>
</comment>
<dbReference type="GO" id="GO:0030246">
    <property type="term" value="F:carbohydrate binding"/>
    <property type="evidence" value="ECO:0007669"/>
    <property type="project" value="UniProtKB-KW"/>
</dbReference>
<dbReference type="HOGENOM" id="CLU_077744_0_0_1"/>
<feature type="domain" description="Ricin B lectin" evidence="2">
    <location>
        <begin position="32"/>
        <end position="100"/>
    </location>
</feature>
<gene>
    <name evidence="3" type="ORF">V565_025950</name>
</gene>
<dbReference type="Gene3D" id="2.80.10.50">
    <property type="match status" value="1"/>
</dbReference>
<dbReference type="OrthoDB" id="3228793at2759"/>
<proteinExistence type="predicted"/>
<sequence>MQTYAMRVVDPGFQIFRRAMGYGAERSSIDATVEPGMYRIVNKLTGTALQVSEHDHNKVVSWQHVEERQSQWWHLQRSGSGYRFKNRQHNELYISVASTDSNAFVTASRYPSTWVFLKIGDYYGIKLAEVDEMIDIPFGRETDGIEIRLWPTDGHWSEKQTWDLVRISDDSGESHCGKCAQLVQELGGEKEQIGKLKETLARVQSEVIKKNHQISQQQDNVRQLREDLEARESGRLQAKLFQQETEIASLQVKIDRLEYLVSQMRGNVTRNPLENH</sequence>
<evidence type="ECO:0000313" key="3">
    <source>
        <dbReference type="EMBL" id="KEP53775.1"/>
    </source>
</evidence>
<feature type="coiled-coil region" evidence="1">
    <location>
        <begin position="186"/>
        <end position="231"/>
    </location>
</feature>
<evidence type="ECO:0000259" key="2">
    <source>
        <dbReference type="Pfam" id="PF14200"/>
    </source>
</evidence>